<dbReference type="InterPro" id="IPR036465">
    <property type="entry name" value="vWFA_dom_sf"/>
</dbReference>
<keyword evidence="4 5" id="KW-0472">Membrane</keyword>
<evidence type="ECO:0000256" key="4">
    <source>
        <dbReference type="ARBA" id="ARBA00023136"/>
    </source>
</evidence>
<keyword evidence="3 5" id="KW-1133">Transmembrane helix</keyword>
<evidence type="ECO:0000259" key="6">
    <source>
        <dbReference type="PROSITE" id="PS50234"/>
    </source>
</evidence>
<accession>A0A6P1XXA9</accession>
<evidence type="ECO:0000313" key="8">
    <source>
        <dbReference type="Proteomes" id="UP000464374"/>
    </source>
</evidence>
<dbReference type="KEGG" id="trz:GWP43_00245"/>
<evidence type="ECO:0000256" key="5">
    <source>
        <dbReference type="SAM" id="Phobius"/>
    </source>
</evidence>
<evidence type="ECO:0000256" key="2">
    <source>
        <dbReference type="ARBA" id="ARBA00022692"/>
    </source>
</evidence>
<dbReference type="Proteomes" id="UP000464374">
    <property type="component" value="Chromosome"/>
</dbReference>
<dbReference type="SMART" id="SM00327">
    <property type="entry name" value="VWA"/>
    <property type="match status" value="1"/>
</dbReference>
<dbReference type="InterPro" id="IPR050768">
    <property type="entry name" value="UPF0353/GerABKA_families"/>
</dbReference>
<protein>
    <submittedName>
        <fullName evidence="7">VWA domain-containing protein</fullName>
    </submittedName>
</protein>
<gene>
    <name evidence="7" type="ORF">GWP43_00245</name>
</gene>
<evidence type="ECO:0000256" key="3">
    <source>
        <dbReference type="ARBA" id="ARBA00022989"/>
    </source>
</evidence>
<dbReference type="Gene3D" id="3.40.50.410">
    <property type="entry name" value="von Willebrand factor, type A domain"/>
    <property type="match status" value="1"/>
</dbReference>
<reference evidence="7 8" key="1">
    <citation type="submission" date="2020-01" db="EMBL/GenBank/DDBJ databases">
        <title>Complete genome sequence of a human oral phylogroup 1 Treponema sp. strain ATCC 700766, originally isolated from periodontitis dental plaque.</title>
        <authorList>
            <person name="Chan Y."/>
            <person name="Huo Y.-B."/>
            <person name="Yu X.-L."/>
            <person name="Zeng H."/>
            <person name="Leung W.-K."/>
            <person name="Watt R.M."/>
        </authorList>
    </citation>
    <scope>NUCLEOTIDE SEQUENCE [LARGE SCALE GENOMIC DNA]</scope>
    <source>
        <strain evidence="7 8">OMZ 804</strain>
    </source>
</reference>
<feature type="domain" description="VWFA" evidence="6">
    <location>
        <begin position="91"/>
        <end position="286"/>
    </location>
</feature>
<dbReference type="SUPFAM" id="SSF53300">
    <property type="entry name" value="vWA-like"/>
    <property type="match status" value="1"/>
</dbReference>
<dbReference type="InterPro" id="IPR002035">
    <property type="entry name" value="VWF_A"/>
</dbReference>
<dbReference type="PANTHER" id="PTHR22550:SF5">
    <property type="entry name" value="LEUCINE ZIPPER PROTEIN 4"/>
    <property type="match status" value="1"/>
</dbReference>
<dbReference type="Pfam" id="PF13519">
    <property type="entry name" value="VWA_2"/>
    <property type="match status" value="1"/>
</dbReference>
<dbReference type="AlphaFoldDB" id="A0A6P1XXA9"/>
<evidence type="ECO:0000256" key="1">
    <source>
        <dbReference type="ARBA" id="ARBA00022475"/>
    </source>
</evidence>
<evidence type="ECO:0000313" key="7">
    <source>
        <dbReference type="EMBL" id="QHX42146.1"/>
    </source>
</evidence>
<dbReference type="PROSITE" id="PS50234">
    <property type="entry name" value="VWFA"/>
    <property type="match status" value="1"/>
</dbReference>
<dbReference type="EMBL" id="CP048020">
    <property type="protein sequence ID" value="QHX42146.1"/>
    <property type="molecule type" value="Genomic_DNA"/>
</dbReference>
<keyword evidence="2 5" id="KW-0812">Transmembrane</keyword>
<keyword evidence="1" id="KW-1003">Cell membrane</keyword>
<proteinExistence type="predicted"/>
<dbReference type="PANTHER" id="PTHR22550">
    <property type="entry name" value="SPORE GERMINATION PROTEIN"/>
    <property type="match status" value="1"/>
</dbReference>
<name>A0A6P1XXA9_9SPIR</name>
<organism evidence="7 8">
    <name type="scientific">Treponema vincentii</name>
    <dbReference type="NCBI Taxonomy" id="69710"/>
    <lineage>
        <taxon>Bacteria</taxon>
        <taxon>Pseudomonadati</taxon>
        <taxon>Spirochaetota</taxon>
        <taxon>Spirochaetia</taxon>
        <taxon>Spirochaetales</taxon>
        <taxon>Treponemataceae</taxon>
        <taxon>Treponema</taxon>
    </lineage>
</organism>
<dbReference type="RefSeq" id="WP_162661961.1">
    <property type="nucleotide sequence ID" value="NZ_CP048020.1"/>
</dbReference>
<sequence>MLNFQRPLSFFLLLLLPTFVLLRRTGRLQAVSISLPLGNWNGFVPEKNLRVYLAHRISQYVLAAAFVFAVAALAEPVRQTSEAMYAGSGQALMFVIDTSPSMAAQDMGTQTRLEAAKQIIKSFAEKYEGDSLGLTALGSFAAVLIPPTIDRHTFLTRLDQLQVGEFGDGTAIGMGLASAVLHLTQYSAIPSHIILFTDGDNNTGEVHPRAAADIIKHKKIGFYIIGLGKSGYAPVKYIDPIQKKEISGTLNTVFNEAELQKIAGYGNGRYFSAQSPELLTDIFNRFIQKIPATPPSMTIRKYAYLDGLFLLIAMSCAVGAWLLRRIGMQAVS</sequence>
<feature type="transmembrane region" description="Helical" evidence="5">
    <location>
        <begin position="302"/>
        <end position="323"/>
    </location>
</feature>